<organismHost>
    <name type="scientific">Yersinia enterocolitica</name>
    <dbReference type="NCBI Taxonomy" id="630"/>
</organismHost>
<dbReference type="Proteomes" id="UP000002909">
    <property type="component" value="Segment"/>
</dbReference>
<dbReference type="RefSeq" id="YP_007235932.1">
    <property type="nucleotide sequence ID" value="NC_019909.1"/>
</dbReference>
<name>I7J3X3_BPPR1</name>
<evidence type="ECO:0000313" key="1">
    <source>
        <dbReference type="EMBL" id="CCI88673.1"/>
    </source>
</evidence>
<accession>I7J3X3</accession>
<keyword evidence="2" id="KW-1185">Reference proteome</keyword>
<sequence length="65" mass="8024">MKLEIVDVYYPGYCCPGHDDYPNDTYRSNRSVRARARDIKKEHRHARRVKKFLLREEIKMEKYYD</sequence>
<protein>
    <submittedName>
        <fullName evidence="1">Uncharacterized protein</fullName>
    </submittedName>
</protein>
<dbReference type="EMBL" id="HE956709">
    <property type="protein sequence ID" value="CCI88673.1"/>
    <property type="molecule type" value="Genomic_DNA"/>
</dbReference>
<reference evidence="1 2" key="1">
    <citation type="submission" date="2012-06" db="EMBL/GenBank/DDBJ databases">
        <title>Genomic characterization of five bacteriophages specific for Yersinia species.</title>
        <authorList>
            <person name="Skurnik M."/>
            <person name="Nawaz A."/>
            <person name="Happonen L."/>
            <person name="Butcher S."/>
            <person name="Mattinen L."/>
        </authorList>
    </citation>
    <scope>NUCLEOTIDE SEQUENCE [LARGE SCALE GENOMIC DNA]</scope>
</reference>
<dbReference type="OrthoDB" id="27860at10239"/>
<evidence type="ECO:0000313" key="2">
    <source>
        <dbReference type="Proteomes" id="UP000002909"/>
    </source>
</evidence>
<dbReference type="GeneID" id="14295583"/>
<gene>
    <name evidence="1" type="primary">g099</name>
    <name evidence="1" type="ORF">BN80_099</name>
</gene>
<dbReference type="KEGG" id="vg:14295583"/>
<organism evidence="1 2">
    <name type="scientific">Yersinia phage phiR1-RT</name>
    <dbReference type="NCBI Taxonomy" id="1206558"/>
    <lineage>
        <taxon>Viruses</taxon>
        <taxon>Duplodnaviria</taxon>
        <taxon>Heunggongvirae</taxon>
        <taxon>Uroviricota</taxon>
        <taxon>Caudoviricetes</taxon>
        <taxon>Pantevenvirales</taxon>
        <taxon>Straboviridae</taxon>
        <taxon>Tevenvirinae</taxon>
        <taxon>Tegunavirus</taxon>
        <taxon>Tegunavirus r1rt</taxon>
    </lineage>
</organism>
<proteinExistence type="predicted"/>